<dbReference type="AlphaFoldDB" id="I9SFG7"/>
<protein>
    <submittedName>
        <fullName evidence="1">Uncharacterized protein</fullName>
    </submittedName>
</protein>
<gene>
    <name evidence="1" type="ORF">HMPREF1068_00450</name>
</gene>
<name>I9SFG7_9BACE</name>
<dbReference type="Proteomes" id="UP000003089">
    <property type="component" value="Unassembled WGS sequence"/>
</dbReference>
<proteinExistence type="predicted"/>
<dbReference type="HOGENOM" id="CLU_1700721_0_0_10"/>
<sequence length="154" mass="17840">MKKNIVIILFGILLVIFFFSIKVSTNIYVGDYSYSPMVIDVQLKIDDKLVLDDSLHSSPFFPTILNEKLRYGFHKINISSKKADIDQENKVFLFPNQYVHIEFFRADTLGMGEEALAEYNSIIETFPGVFSKRIPSRTRSSFGVWTNFNPFYTE</sequence>
<dbReference type="RefSeq" id="WP_007483319.1">
    <property type="nucleotide sequence ID" value="NZ_JH724314.1"/>
</dbReference>
<organism evidence="1 2">
    <name type="scientific">Bacteroides nordii CL02T12C05</name>
    <dbReference type="NCBI Taxonomy" id="997884"/>
    <lineage>
        <taxon>Bacteria</taxon>
        <taxon>Pseudomonadati</taxon>
        <taxon>Bacteroidota</taxon>
        <taxon>Bacteroidia</taxon>
        <taxon>Bacteroidales</taxon>
        <taxon>Bacteroidaceae</taxon>
        <taxon>Bacteroides</taxon>
    </lineage>
</organism>
<accession>I9SFG7</accession>
<reference evidence="1 2" key="1">
    <citation type="submission" date="2012-02" db="EMBL/GenBank/DDBJ databases">
        <title>The Genome Sequence of Bacteroides nordii CL02T12C05.</title>
        <authorList>
            <consortium name="The Broad Institute Genome Sequencing Platform"/>
            <person name="Earl A."/>
            <person name="Ward D."/>
            <person name="Feldgarden M."/>
            <person name="Gevers D."/>
            <person name="Zitomersky N.L."/>
            <person name="Coyne M.J."/>
            <person name="Comstock L.E."/>
            <person name="Young S.K."/>
            <person name="Zeng Q."/>
            <person name="Gargeya S."/>
            <person name="Fitzgerald M."/>
            <person name="Haas B."/>
            <person name="Abouelleil A."/>
            <person name="Alvarado L."/>
            <person name="Arachchi H.M."/>
            <person name="Berlin A."/>
            <person name="Chapman S.B."/>
            <person name="Gearin G."/>
            <person name="Goldberg J."/>
            <person name="Griggs A."/>
            <person name="Gujja S."/>
            <person name="Hansen M."/>
            <person name="Heiman D."/>
            <person name="Howarth C."/>
            <person name="Larimer J."/>
            <person name="Lui A."/>
            <person name="MacDonald P.J.P."/>
            <person name="McCowen C."/>
            <person name="Montmayeur A."/>
            <person name="Murphy C."/>
            <person name="Neiman D."/>
            <person name="Pearson M."/>
            <person name="Priest M."/>
            <person name="Roberts A."/>
            <person name="Saif S."/>
            <person name="Shea T."/>
            <person name="Sisk P."/>
            <person name="Stolte C."/>
            <person name="Sykes S."/>
            <person name="Wortman J."/>
            <person name="Nusbaum C."/>
            <person name="Birren B."/>
        </authorList>
    </citation>
    <scope>NUCLEOTIDE SEQUENCE [LARGE SCALE GENOMIC DNA]</scope>
    <source>
        <strain evidence="1 2">CL02T12C05</strain>
    </source>
</reference>
<keyword evidence="2" id="KW-1185">Reference proteome</keyword>
<evidence type="ECO:0000313" key="2">
    <source>
        <dbReference type="Proteomes" id="UP000003089"/>
    </source>
</evidence>
<dbReference type="EMBL" id="AGXS01000006">
    <property type="protein sequence ID" value="EIY54368.1"/>
    <property type="molecule type" value="Genomic_DNA"/>
</dbReference>
<evidence type="ECO:0000313" key="1">
    <source>
        <dbReference type="EMBL" id="EIY54368.1"/>
    </source>
</evidence>
<comment type="caution">
    <text evidence="1">The sequence shown here is derived from an EMBL/GenBank/DDBJ whole genome shotgun (WGS) entry which is preliminary data.</text>
</comment>